<dbReference type="OrthoDB" id="1109130at2759"/>
<reference evidence="2" key="1">
    <citation type="submission" date="2018-05" db="EMBL/GenBank/DDBJ databases">
        <title>Draft genome of Mucuna pruriens seed.</title>
        <authorList>
            <person name="Nnadi N.E."/>
            <person name="Vos R."/>
            <person name="Hasami M.H."/>
            <person name="Devisetty U.K."/>
            <person name="Aguiy J.C."/>
        </authorList>
    </citation>
    <scope>NUCLEOTIDE SEQUENCE [LARGE SCALE GENOMIC DNA]</scope>
    <source>
        <strain evidence="2">JCA_2017</strain>
    </source>
</reference>
<dbReference type="PANTHER" id="PTHR35046:SF9">
    <property type="entry name" value="RNA-DIRECTED DNA POLYMERASE"/>
    <property type="match status" value="1"/>
</dbReference>
<dbReference type="EMBL" id="QJKJ01003831">
    <property type="protein sequence ID" value="RDX96701.1"/>
    <property type="molecule type" value="Genomic_DNA"/>
</dbReference>
<dbReference type="STRING" id="157652.A0A371H1P2"/>
<dbReference type="Proteomes" id="UP000257109">
    <property type="component" value="Unassembled WGS sequence"/>
</dbReference>
<feature type="domain" description="Integrase zinc-binding" evidence="1">
    <location>
        <begin position="3"/>
        <end position="27"/>
    </location>
</feature>
<dbReference type="GO" id="GO:0003676">
    <property type="term" value="F:nucleic acid binding"/>
    <property type="evidence" value="ECO:0007669"/>
    <property type="project" value="InterPro"/>
</dbReference>
<dbReference type="Pfam" id="PF17921">
    <property type="entry name" value="Integrase_H2C2"/>
    <property type="match status" value="1"/>
</dbReference>
<keyword evidence="3" id="KW-1185">Reference proteome</keyword>
<dbReference type="PANTHER" id="PTHR35046">
    <property type="entry name" value="ZINC KNUCKLE (CCHC-TYPE) FAMILY PROTEIN"/>
    <property type="match status" value="1"/>
</dbReference>
<dbReference type="InterPro" id="IPR012337">
    <property type="entry name" value="RNaseH-like_sf"/>
</dbReference>
<accession>A0A371H1P2</accession>
<dbReference type="InterPro" id="IPR041588">
    <property type="entry name" value="Integrase_H2C2"/>
</dbReference>
<evidence type="ECO:0000259" key="1">
    <source>
        <dbReference type="Pfam" id="PF17921"/>
    </source>
</evidence>
<dbReference type="Gene3D" id="3.30.420.10">
    <property type="entry name" value="Ribonuclease H-like superfamily/Ribonuclease H"/>
    <property type="match status" value="1"/>
</dbReference>
<organism evidence="2 3">
    <name type="scientific">Mucuna pruriens</name>
    <name type="common">Velvet bean</name>
    <name type="synonym">Dolichos pruriens</name>
    <dbReference type="NCBI Taxonomy" id="157652"/>
    <lineage>
        <taxon>Eukaryota</taxon>
        <taxon>Viridiplantae</taxon>
        <taxon>Streptophyta</taxon>
        <taxon>Embryophyta</taxon>
        <taxon>Tracheophyta</taxon>
        <taxon>Spermatophyta</taxon>
        <taxon>Magnoliopsida</taxon>
        <taxon>eudicotyledons</taxon>
        <taxon>Gunneridae</taxon>
        <taxon>Pentapetalae</taxon>
        <taxon>rosids</taxon>
        <taxon>fabids</taxon>
        <taxon>Fabales</taxon>
        <taxon>Fabaceae</taxon>
        <taxon>Papilionoideae</taxon>
        <taxon>50 kb inversion clade</taxon>
        <taxon>NPAAA clade</taxon>
        <taxon>indigoferoid/millettioid clade</taxon>
        <taxon>Phaseoleae</taxon>
        <taxon>Mucuna</taxon>
    </lineage>
</organism>
<gene>
    <name evidence="2" type="ORF">CR513_20610</name>
</gene>
<sequence length="201" mass="23462">MSIFWPHMRKDVHNICERCLTCKLAKNKVSPHGLYTQLFIPTTPWIDISMDFVLSLSISKGGRDSIFMVVDRFSKMAHFIPYNKSDDASHMANLLFREVVRIHGLPRTIVSNRDIKFLGSYGVGLVQRFFSPLLVTHKQKDKLRCVVGKSLRDWEEWIPHVEFSYNRVFNSATSHYPFEFLTILTSSPHLIYFLYLFCLIV</sequence>
<comment type="caution">
    <text evidence="2">The sequence shown here is derived from an EMBL/GenBank/DDBJ whole genome shotgun (WGS) entry which is preliminary data.</text>
</comment>
<dbReference type="AlphaFoldDB" id="A0A371H1P2"/>
<feature type="non-terminal residue" evidence="2">
    <location>
        <position position="1"/>
    </location>
</feature>
<dbReference type="InterPro" id="IPR036397">
    <property type="entry name" value="RNaseH_sf"/>
</dbReference>
<evidence type="ECO:0000313" key="2">
    <source>
        <dbReference type="EMBL" id="RDX96701.1"/>
    </source>
</evidence>
<evidence type="ECO:0000313" key="3">
    <source>
        <dbReference type="Proteomes" id="UP000257109"/>
    </source>
</evidence>
<dbReference type="SUPFAM" id="SSF53098">
    <property type="entry name" value="Ribonuclease H-like"/>
    <property type="match status" value="1"/>
</dbReference>
<protein>
    <recommendedName>
        <fullName evidence="1">Integrase zinc-binding domain-containing protein</fullName>
    </recommendedName>
</protein>
<proteinExistence type="predicted"/>
<name>A0A371H1P2_MUCPR</name>